<dbReference type="AlphaFoldDB" id="A0A8B8LIZ9"/>
<reference evidence="3 4" key="2">
    <citation type="submission" date="2025-04" db="UniProtKB">
        <authorList>
            <consortium name="RefSeq"/>
        </authorList>
    </citation>
    <scope>IDENTIFICATION</scope>
    <source>
        <tissue evidence="3 4">Young leaves</tissue>
    </source>
</reference>
<keyword evidence="2" id="KW-1185">Reference proteome</keyword>
<accession>A0A8B8LIZ9</accession>
<feature type="compositionally biased region" description="Polar residues" evidence="1">
    <location>
        <begin position="180"/>
        <end position="194"/>
    </location>
</feature>
<dbReference type="InterPro" id="IPR021916">
    <property type="entry name" value="DUF3527"/>
</dbReference>
<feature type="region of interest" description="Disordered" evidence="1">
    <location>
        <begin position="41"/>
        <end position="65"/>
    </location>
</feature>
<sequence length="907" mass="101192">MIVVKSEIIFSELSVSMSRKLYDQLKSEKFSLSYADHSREIKRSEEDSTLKSYRNQHKHGNYGRENEEDELVKYMSKLPCYLERGKPNREKVLNVGVLDWGRLEQWQYCHKHVSHKSGRNSTSSSVSTDELPGNASRGRSCYPSDQRIFHTSLQSHLMASPMQGHSQAFKSSRESVANCQNFRGSHGNIDTQSKYVRPDDHLSPKQPKSKLKRSDRKYLDPYVDKESGIFPNDQMHGTASCARLGIFTQNGALGKRVETLKEPNIGSVVHVTPRKSKPDVYFPRDHPRNTHCGVPHTPTLKDHPRNSHCGVPPSRTSLVQTAENYSRMSFTEKPKELCPRDIHYDISHSSLPLDELSCDHSQRKESGCSSMDLESIKLPASTFSSPMSTLSSPLSVKMGVSPSRCRKDEERKQAIAKNSSANGPLLVLDQKVTSEKSRSSSPFHRLSFSIGYSSKGSSSKEVEHLPHQNSVAALKSSSENVRGYAYSSNDKLSDTGRSRSSPLRRLLDPLLKSKTAKSRHSLELSQKDSVLLKDYRPANGKLSTLQPDKEVDKGHRVGCSQVNTIDSLKEKKCVPSMTQALLRIAVRNGMPFFTFAVDHTDSNILAATVKNLGALEKDECNCIYTFFTFKEVKKKNGSWMNQAGRSRSKGPDYIPHVVAQMKVSDSHNYDLTSRNCMDSSTVKEFVLFSLKLEQDDAQRNDYQLNDELAAIVVKIPKAINFINDQHQSSCQSDGQDHLQATVVLPGGIHSLPSKGGPSSLIQRWKSGGSCDCGGWDLACKLKILASENQACRKPKSSKAYFVDQLDLFVQGNEQELPPAFTFTHFKHGIYSIAFDSSLSLLQAFSICIALVESKMSYELSGSRNSIEGKNTRETLLVQSEDLKAFGKLEDIPASYVSYPPLSPVGRA</sequence>
<dbReference type="PANTHER" id="PTHR31390:SF4">
    <property type="entry name" value="DUF3527 DOMAIN-CONTAINING PROTEIN"/>
    <property type="match status" value="1"/>
</dbReference>
<feature type="region of interest" description="Disordered" evidence="1">
    <location>
        <begin position="180"/>
        <end position="217"/>
    </location>
</feature>
<feature type="compositionally biased region" description="Low complexity" evidence="1">
    <location>
        <begin position="382"/>
        <end position="395"/>
    </location>
</feature>
<feature type="region of interest" description="Disordered" evidence="1">
    <location>
        <begin position="114"/>
        <end position="143"/>
    </location>
</feature>
<reference evidence="2" key="1">
    <citation type="journal article" date="2019" name="Toxins">
        <title>Detection of Abrin-Like and Prepropulchellin-Like Toxin Genes and Transcripts Using Whole Genome Sequencing and Full-Length Transcript Sequencing of Abrus precatorius.</title>
        <authorList>
            <person name="Hovde B.T."/>
            <person name="Daligault H.E."/>
            <person name="Hanschen E.R."/>
            <person name="Kunde Y.A."/>
            <person name="Johnson M.B."/>
            <person name="Starkenburg S.R."/>
            <person name="Johnson S.L."/>
        </authorList>
    </citation>
    <scope>NUCLEOTIDE SEQUENCE [LARGE SCALE GENOMIC DNA]</scope>
</reference>
<organism evidence="2 3">
    <name type="scientific">Abrus precatorius</name>
    <name type="common">Indian licorice</name>
    <name type="synonym">Glycine abrus</name>
    <dbReference type="NCBI Taxonomy" id="3816"/>
    <lineage>
        <taxon>Eukaryota</taxon>
        <taxon>Viridiplantae</taxon>
        <taxon>Streptophyta</taxon>
        <taxon>Embryophyta</taxon>
        <taxon>Tracheophyta</taxon>
        <taxon>Spermatophyta</taxon>
        <taxon>Magnoliopsida</taxon>
        <taxon>eudicotyledons</taxon>
        <taxon>Gunneridae</taxon>
        <taxon>Pentapetalae</taxon>
        <taxon>rosids</taxon>
        <taxon>fabids</taxon>
        <taxon>Fabales</taxon>
        <taxon>Fabaceae</taxon>
        <taxon>Papilionoideae</taxon>
        <taxon>50 kb inversion clade</taxon>
        <taxon>NPAAA clade</taxon>
        <taxon>indigoferoid/millettioid clade</taxon>
        <taxon>Abreae</taxon>
        <taxon>Abrus</taxon>
    </lineage>
</organism>
<evidence type="ECO:0000313" key="4">
    <source>
        <dbReference type="RefSeq" id="XP_027354775.1"/>
    </source>
</evidence>
<dbReference type="GeneID" id="113864824"/>
<evidence type="ECO:0000313" key="3">
    <source>
        <dbReference type="RefSeq" id="XP_027354774.1"/>
    </source>
</evidence>
<dbReference type="KEGG" id="aprc:113864824"/>
<protein>
    <submittedName>
        <fullName evidence="3 4">Uncharacterized protein LOC113864824 isoform X1</fullName>
    </submittedName>
</protein>
<evidence type="ECO:0000313" key="2">
    <source>
        <dbReference type="Proteomes" id="UP000694853"/>
    </source>
</evidence>
<dbReference type="Pfam" id="PF12043">
    <property type="entry name" value="DUF3527"/>
    <property type="match status" value="2"/>
</dbReference>
<feature type="region of interest" description="Disordered" evidence="1">
    <location>
        <begin position="382"/>
        <end position="418"/>
    </location>
</feature>
<dbReference type="OrthoDB" id="1898655at2759"/>
<proteinExistence type="predicted"/>
<gene>
    <name evidence="3 4" type="primary">LOC113864824</name>
</gene>
<evidence type="ECO:0000256" key="1">
    <source>
        <dbReference type="SAM" id="MobiDB-lite"/>
    </source>
</evidence>
<feature type="region of interest" description="Disordered" evidence="1">
    <location>
        <begin position="296"/>
        <end position="315"/>
    </location>
</feature>
<dbReference type="RefSeq" id="XP_027354775.1">
    <property type="nucleotide sequence ID" value="XM_027498974.1"/>
</dbReference>
<feature type="region of interest" description="Disordered" evidence="1">
    <location>
        <begin position="485"/>
        <end position="504"/>
    </location>
</feature>
<dbReference type="PANTHER" id="PTHR31390">
    <property type="entry name" value="EXPRESSED PROTEIN"/>
    <property type="match status" value="1"/>
</dbReference>
<dbReference type="RefSeq" id="XP_027354774.1">
    <property type="nucleotide sequence ID" value="XM_027498973.1"/>
</dbReference>
<name>A0A8B8LIZ9_ABRPR</name>
<dbReference type="Proteomes" id="UP000694853">
    <property type="component" value="Unplaced"/>
</dbReference>